<dbReference type="GO" id="GO:0006099">
    <property type="term" value="P:tricarboxylic acid cycle"/>
    <property type="evidence" value="ECO:0007669"/>
    <property type="project" value="TreeGrafter"/>
</dbReference>
<dbReference type="AlphaFoldDB" id="A0A371X8Q8"/>
<dbReference type="Gene3D" id="1.10.150.250">
    <property type="entry name" value="Flavinator of succinate dehydrogenase"/>
    <property type="match status" value="1"/>
</dbReference>
<evidence type="ECO:0000313" key="5">
    <source>
        <dbReference type="Proteomes" id="UP000262379"/>
    </source>
</evidence>
<proteinExistence type="inferred from homology"/>
<dbReference type="InterPro" id="IPR005631">
    <property type="entry name" value="SDH"/>
</dbReference>
<comment type="similarity">
    <text evidence="1">Belongs to the SdhE FAD assembly factor family.</text>
</comment>
<dbReference type="Pfam" id="PF03937">
    <property type="entry name" value="Sdh5"/>
    <property type="match status" value="1"/>
</dbReference>
<dbReference type="RefSeq" id="WP_116625217.1">
    <property type="nucleotide sequence ID" value="NZ_QURN01000015.1"/>
</dbReference>
<dbReference type="EMBL" id="QURN01000015">
    <property type="protein sequence ID" value="RFC65606.1"/>
    <property type="molecule type" value="Genomic_DNA"/>
</dbReference>
<keyword evidence="5" id="KW-1185">Reference proteome</keyword>
<dbReference type="PANTHER" id="PTHR12469">
    <property type="entry name" value="PROTEIN EMI5 HOMOLOG, MITOCHONDRIAL"/>
    <property type="match status" value="1"/>
</dbReference>
<dbReference type="SUPFAM" id="SSF109910">
    <property type="entry name" value="YgfY-like"/>
    <property type="match status" value="1"/>
</dbReference>
<name>A0A371X8Q8_9HYPH</name>
<evidence type="ECO:0000256" key="2">
    <source>
        <dbReference type="ARBA" id="ARBA00019418"/>
    </source>
</evidence>
<accession>A0A371X8Q8</accession>
<evidence type="ECO:0000256" key="1">
    <source>
        <dbReference type="ARBA" id="ARBA00008571"/>
    </source>
</evidence>
<evidence type="ECO:0000256" key="3">
    <source>
        <dbReference type="ARBA" id="ARBA00023186"/>
    </source>
</evidence>
<keyword evidence="3" id="KW-0143">Chaperone</keyword>
<reference evidence="5" key="1">
    <citation type="submission" date="2018-08" db="EMBL/GenBank/DDBJ databases">
        <authorList>
            <person name="Im W.T."/>
        </authorList>
    </citation>
    <scope>NUCLEOTIDE SEQUENCE [LARGE SCALE GENOMIC DNA]</scope>
    <source>
        <strain evidence="5">LA-28</strain>
    </source>
</reference>
<gene>
    <name evidence="4" type="ORF">DY251_17650</name>
</gene>
<dbReference type="PANTHER" id="PTHR12469:SF2">
    <property type="entry name" value="SUCCINATE DEHYDROGENASE ASSEMBLY FACTOR 2, MITOCHONDRIAL"/>
    <property type="match status" value="1"/>
</dbReference>
<organism evidence="4 5">
    <name type="scientific">Mesorhizobium denitrificans</name>
    <dbReference type="NCBI Taxonomy" id="2294114"/>
    <lineage>
        <taxon>Bacteria</taxon>
        <taxon>Pseudomonadati</taxon>
        <taxon>Pseudomonadota</taxon>
        <taxon>Alphaproteobacteria</taxon>
        <taxon>Hyphomicrobiales</taxon>
        <taxon>Phyllobacteriaceae</taxon>
        <taxon>Mesorhizobium</taxon>
    </lineage>
</organism>
<protein>
    <recommendedName>
        <fullName evidence="2">FAD assembly factor SdhE</fullName>
    </recommendedName>
</protein>
<evidence type="ECO:0000313" key="4">
    <source>
        <dbReference type="EMBL" id="RFC65606.1"/>
    </source>
</evidence>
<dbReference type="Proteomes" id="UP000262379">
    <property type="component" value="Unassembled WGS sequence"/>
</dbReference>
<dbReference type="InterPro" id="IPR036714">
    <property type="entry name" value="SDH_sf"/>
</dbReference>
<comment type="caution">
    <text evidence="4">The sequence shown here is derived from an EMBL/GenBank/DDBJ whole genome shotgun (WGS) entry which is preliminary data.</text>
</comment>
<sequence>MTGTERTSEGLDERRKRLLFRSWHRGMRELDLILGPFADAEIGALNDQELDQYEYVLTINDTDLLPWLMGQLPPPADIDSAILDRIRAFRPTVRA</sequence>